<proteinExistence type="predicted"/>
<dbReference type="AlphaFoldDB" id="A0A0V0GG41"/>
<feature type="non-terminal residue" evidence="2">
    <location>
        <position position="1"/>
    </location>
</feature>
<dbReference type="EMBL" id="GEDG01039248">
    <property type="protein sequence ID" value="JAP07204.1"/>
    <property type="molecule type" value="Transcribed_RNA"/>
</dbReference>
<evidence type="ECO:0000256" key="1">
    <source>
        <dbReference type="SAM" id="Phobius"/>
    </source>
</evidence>
<keyword evidence="1" id="KW-0472">Membrane</keyword>
<reference evidence="2" key="1">
    <citation type="submission" date="2015-12" db="EMBL/GenBank/DDBJ databases">
        <title>Gene expression during late stages of embryo sac development: a critical building block for successful pollen-pistil interactions.</title>
        <authorList>
            <person name="Liu Y."/>
            <person name="Joly V."/>
            <person name="Sabar M."/>
            <person name="Matton D.P."/>
        </authorList>
    </citation>
    <scope>NUCLEOTIDE SEQUENCE</scope>
</reference>
<accession>A0A0V0GG41</accession>
<evidence type="ECO:0000313" key="2">
    <source>
        <dbReference type="EMBL" id="JAP07204.1"/>
    </source>
</evidence>
<sequence>SVPRGLGQEGILCLEAGVPPYGILKNSQSPTVNFLRFLGFLVVFTPSLSVIIDGFVGGYKKVHPVNFWELLF</sequence>
<name>A0A0V0GG41_SOLCH</name>
<feature type="transmembrane region" description="Helical" evidence="1">
    <location>
        <begin position="34"/>
        <end position="56"/>
    </location>
</feature>
<organism evidence="2">
    <name type="scientific">Solanum chacoense</name>
    <name type="common">Chaco potato</name>
    <dbReference type="NCBI Taxonomy" id="4108"/>
    <lineage>
        <taxon>Eukaryota</taxon>
        <taxon>Viridiplantae</taxon>
        <taxon>Streptophyta</taxon>
        <taxon>Embryophyta</taxon>
        <taxon>Tracheophyta</taxon>
        <taxon>Spermatophyta</taxon>
        <taxon>Magnoliopsida</taxon>
        <taxon>eudicotyledons</taxon>
        <taxon>Gunneridae</taxon>
        <taxon>Pentapetalae</taxon>
        <taxon>asterids</taxon>
        <taxon>lamiids</taxon>
        <taxon>Solanales</taxon>
        <taxon>Solanaceae</taxon>
        <taxon>Solanoideae</taxon>
        <taxon>Solaneae</taxon>
        <taxon>Solanum</taxon>
    </lineage>
</organism>
<keyword evidence="1" id="KW-0812">Transmembrane</keyword>
<keyword evidence="1" id="KW-1133">Transmembrane helix</keyword>
<protein>
    <submittedName>
        <fullName evidence="2">Putative ovule protein</fullName>
    </submittedName>
</protein>